<dbReference type="Pfam" id="PF00583">
    <property type="entry name" value="Acetyltransf_1"/>
    <property type="match status" value="1"/>
</dbReference>
<dbReference type="Gene3D" id="3.40.630.30">
    <property type="match status" value="1"/>
</dbReference>
<evidence type="ECO:0000256" key="2">
    <source>
        <dbReference type="ARBA" id="ARBA00023315"/>
    </source>
</evidence>
<dbReference type="CDD" id="cd04301">
    <property type="entry name" value="NAT_SF"/>
    <property type="match status" value="1"/>
</dbReference>
<feature type="domain" description="N-acetyltransferase" evidence="3">
    <location>
        <begin position="16"/>
        <end position="162"/>
    </location>
</feature>
<comment type="caution">
    <text evidence="4">The sequence shown here is derived from an EMBL/GenBank/DDBJ whole genome shotgun (WGS) entry which is preliminary data.</text>
</comment>
<reference evidence="4 5" key="1">
    <citation type="submission" date="2021-01" db="EMBL/GenBank/DDBJ databases">
        <title>WGS of actinomycetes isolated from Thailand.</title>
        <authorList>
            <person name="Thawai C."/>
        </authorList>
    </citation>
    <scope>NUCLEOTIDE SEQUENCE [LARGE SCALE GENOMIC DNA]</scope>
    <source>
        <strain evidence="4 5">CH9-7</strain>
    </source>
</reference>
<keyword evidence="2" id="KW-0012">Acyltransferase</keyword>
<name>A0ABS1MVE1_9ACTN</name>
<dbReference type="InterPro" id="IPR016181">
    <property type="entry name" value="Acyl_CoA_acyltransferase"/>
</dbReference>
<accession>A0ABS1MVE1</accession>
<sequence length="164" mass="17996">MIELQVLTADDWTVWRELRIAALTDAPEAFGSRLADWQGEGDREERWRGRLSIPGSRHFAAVLGGKPVGMISGVPGPDSGVVELISMWVSKDARGQGVGDHLLRAAEQWAQQTRAEALQLAVRPDNENALALYLRNGFHDTGPVGRALPDGRREHVMVKGLSPR</sequence>
<dbReference type="RefSeq" id="WP_201806388.1">
    <property type="nucleotide sequence ID" value="NZ_JAERRI010000010.1"/>
</dbReference>
<evidence type="ECO:0000313" key="4">
    <source>
        <dbReference type="EMBL" id="MBL1091691.1"/>
    </source>
</evidence>
<organism evidence="4 5">
    <name type="scientific">Streptomyces siderophoricus</name>
    <dbReference type="NCBI Taxonomy" id="2802281"/>
    <lineage>
        <taxon>Bacteria</taxon>
        <taxon>Bacillati</taxon>
        <taxon>Actinomycetota</taxon>
        <taxon>Actinomycetes</taxon>
        <taxon>Kitasatosporales</taxon>
        <taxon>Streptomycetaceae</taxon>
        <taxon>Streptomyces</taxon>
    </lineage>
</organism>
<proteinExistence type="predicted"/>
<dbReference type="InterPro" id="IPR000182">
    <property type="entry name" value="GNAT_dom"/>
</dbReference>
<evidence type="ECO:0000256" key="1">
    <source>
        <dbReference type="ARBA" id="ARBA00022679"/>
    </source>
</evidence>
<dbReference type="EMBL" id="JAERRI010000010">
    <property type="protein sequence ID" value="MBL1091691.1"/>
    <property type="molecule type" value="Genomic_DNA"/>
</dbReference>
<keyword evidence="5" id="KW-1185">Reference proteome</keyword>
<evidence type="ECO:0000259" key="3">
    <source>
        <dbReference type="PROSITE" id="PS51186"/>
    </source>
</evidence>
<gene>
    <name evidence="4" type="ORF">JK360_20210</name>
</gene>
<dbReference type="PROSITE" id="PS51186">
    <property type="entry name" value="GNAT"/>
    <property type="match status" value="1"/>
</dbReference>
<dbReference type="SUPFAM" id="SSF55729">
    <property type="entry name" value="Acyl-CoA N-acyltransferases (Nat)"/>
    <property type="match status" value="1"/>
</dbReference>
<dbReference type="Proteomes" id="UP000629371">
    <property type="component" value="Unassembled WGS sequence"/>
</dbReference>
<dbReference type="PANTHER" id="PTHR43877">
    <property type="entry name" value="AMINOALKYLPHOSPHONATE N-ACETYLTRANSFERASE-RELATED-RELATED"/>
    <property type="match status" value="1"/>
</dbReference>
<dbReference type="PANTHER" id="PTHR43877:SF2">
    <property type="entry name" value="AMINOALKYLPHOSPHONATE N-ACETYLTRANSFERASE-RELATED"/>
    <property type="match status" value="1"/>
</dbReference>
<keyword evidence="1" id="KW-0808">Transferase</keyword>
<dbReference type="InterPro" id="IPR050832">
    <property type="entry name" value="Bact_Acetyltransf"/>
</dbReference>
<evidence type="ECO:0000313" key="5">
    <source>
        <dbReference type="Proteomes" id="UP000629371"/>
    </source>
</evidence>
<protein>
    <submittedName>
        <fullName evidence="4">GNAT family N-acetyltransferase</fullName>
    </submittedName>
</protein>